<dbReference type="PATRIC" id="fig|1121307.3.peg.1200"/>
<evidence type="ECO:0000313" key="3">
    <source>
        <dbReference type="Proteomes" id="UP000036756"/>
    </source>
</evidence>
<feature type="transmembrane region" description="Helical" evidence="1">
    <location>
        <begin position="114"/>
        <end position="134"/>
    </location>
</feature>
<evidence type="ECO:0000256" key="1">
    <source>
        <dbReference type="SAM" id="Phobius"/>
    </source>
</evidence>
<keyword evidence="1" id="KW-1133">Transmembrane helix</keyword>
<dbReference type="AlphaFoldDB" id="A0A0J8G1E9"/>
<gene>
    <name evidence="2" type="ORF">CLCY_2c03430</name>
</gene>
<organism evidence="2 3">
    <name type="scientific">Clostridium cylindrosporum DSM 605</name>
    <dbReference type="NCBI Taxonomy" id="1121307"/>
    <lineage>
        <taxon>Bacteria</taxon>
        <taxon>Bacillati</taxon>
        <taxon>Bacillota</taxon>
        <taxon>Clostridia</taxon>
        <taxon>Eubacteriales</taxon>
        <taxon>Clostridiaceae</taxon>
        <taxon>Clostridium</taxon>
    </lineage>
</organism>
<keyword evidence="1" id="KW-0472">Membrane</keyword>
<feature type="transmembrane region" description="Helical" evidence="1">
    <location>
        <begin position="37"/>
        <end position="58"/>
    </location>
</feature>
<keyword evidence="3" id="KW-1185">Reference proteome</keyword>
<sequence length="272" mass="32401">MKNKIKKLLDKINFKKITIILSLLFFISLLVQNFINYYVGVFMSLTLILMLTIDIILFTIKSVYKDITKIAVVLFMFTYFIFLVISFGKFMIWIVPKYFPNEKEVIYNLFSTSFSALITAIIGFIAVYFGAVYGGNKATENMERQFQVEKENQEKIEEKNKKVLTNTIAKLIKEEVQHNAILIYNTHFFQYLDKGYGTQYGYNFNEELKFYDYNKIKYELIKYYELNIVEEVIDLYSLFYILSRNKDINQLTEKEYIKMTSLDEKLKNFLKE</sequence>
<feature type="transmembrane region" description="Helical" evidence="1">
    <location>
        <begin position="12"/>
        <end position="31"/>
    </location>
</feature>
<dbReference type="Proteomes" id="UP000036756">
    <property type="component" value="Unassembled WGS sequence"/>
</dbReference>
<proteinExistence type="predicted"/>
<dbReference type="STRING" id="1121307.CLCY_2c03430"/>
<reference evidence="2 3" key="1">
    <citation type="submission" date="2015-06" db="EMBL/GenBank/DDBJ databases">
        <title>Draft genome sequence of the purine-degrading Clostridium cylindrosporum HC-1 (DSM 605).</title>
        <authorList>
            <person name="Poehlein A."/>
            <person name="Schiel-Bengelsdorf B."/>
            <person name="Bengelsdorf F."/>
            <person name="Daniel R."/>
            <person name="Duerre P."/>
        </authorList>
    </citation>
    <scope>NUCLEOTIDE SEQUENCE [LARGE SCALE GENOMIC DNA]</scope>
    <source>
        <strain evidence="2 3">DSM 605</strain>
    </source>
</reference>
<comment type="caution">
    <text evidence="2">The sequence shown here is derived from an EMBL/GenBank/DDBJ whole genome shotgun (WGS) entry which is preliminary data.</text>
</comment>
<dbReference type="EMBL" id="LFVU01000027">
    <property type="protein sequence ID" value="KMT21581.1"/>
    <property type="molecule type" value="Genomic_DNA"/>
</dbReference>
<feature type="transmembrane region" description="Helical" evidence="1">
    <location>
        <begin position="70"/>
        <end position="94"/>
    </location>
</feature>
<protein>
    <submittedName>
        <fullName evidence="2">Uncharacterized protein</fullName>
    </submittedName>
</protein>
<name>A0A0J8G1E9_CLOCY</name>
<keyword evidence="1" id="KW-0812">Transmembrane</keyword>
<evidence type="ECO:0000313" key="2">
    <source>
        <dbReference type="EMBL" id="KMT21581.1"/>
    </source>
</evidence>
<accession>A0A0J8G1E9</accession>